<dbReference type="Pfam" id="PF13191">
    <property type="entry name" value="AAA_16"/>
    <property type="match status" value="1"/>
</dbReference>
<dbReference type="AlphaFoldDB" id="A0A8H7S5I1"/>
<proteinExistence type="predicted"/>
<keyword evidence="4" id="KW-1185">Reference proteome</keyword>
<feature type="compositionally biased region" description="Polar residues" evidence="1">
    <location>
        <begin position="209"/>
        <end position="238"/>
    </location>
</feature>
<dbReference type="GO" id="GO:0004672">
    <property type="term" value="F:protein kinase activity"/>
    <property type="evidence" value="ECO:0007669"/>
    <property type="project" value="InterPro"/>
</dbReference>
<name>A0A8H7S5I1_9FUNG</name>
<dbReference type="Proteomes" id="UP000646827">
    <property type="component" value="Unassembled WGS sequence"/>
</dbReference>
<dbReference type="PROSITE" id="PS50011">
    <property type="entry name" value="PROTEIN_KINASE_DOM"/>
    <property type="match status" value="1"/>
</dbReference>
<dbReference type="GO" id="GO:0005524">
    <property type="term" value="F:ATP binding"/>
    <property type="evidence" value="ECO:0007669"/>
    <property type="project" value="InterPro"/>
</dbReference>
<dbReference type="Gene3D" id="1.10.510.10">
    <property type="entry name" value="Transferase(Phosphotransferase) domain 1"/>
    <property type="match status" value="1"/>
</dbReference>
<dbReference type="OrthoDB" id="60033at2759"/>
<dbReference type="SUPFAM" id="SSF52540">
    <property type="entry name" value="P-loop containing nucleoside triphosphate hydrolases"/>
    <property type="match status" value="1"/>
</dbReference>
<feature type="domain" description="Protein kinase" evidence="2">
    <location>
        <begin position="1"/>
        <end position="138"/>
    </location>
</feature>
<evidence type="ECO:0000313" key="4">
    <source>
        <dbReference type="Proteomes" id="UP000646827"/>
    </source>
</evidence>
<dbReference type="InterPro" id="IPR027417">
    <property type="entry name" value="P-loop_NTPase"/>
</dbReference>
<sequence length="415" mass="46164">WNLNTGFNKSLNAYFSTSTDEWRKVSQKKILSQMLKDALVYISPEKTGRTAYIPDHRSDVYSLGIVFFIMVTSRNPFNRNSPLEILHAILGRKIPSVHDFRLDCPMLLSQIIEKMTNKAPDDRYSSMYGVRADLQELLTQLLNSDGSSIGDGITPFPLGRYDMMSIFTLPKTVYGRQGTISKMNEAIEQYATMYIKHSSTHSVRSTTSLKSQKSSDTGSTSEFSMNTTGKSSSTFDNTSQNNNSNAVYSFTTLSSIRDSEAASSSISFTSAEGSASSKRLSKVMTVVVSLHGPGGIGKSTLMSAVHTTAREKGYIASVKFDGAHKVPYSGLLQVLSQLLQQILSEPNDVIKRFNEHLKKYLGSQFCNMRILMDYVPELIPLLLDSSITVGSRAENRTTVDGHIHMKNEETRKKFQ</sequence>
<dbReference type="EMBL" id="JAEPRB010000051">
    <property type="protein sequence ID" value="KAG2223964.1"/>
    <property type="molecule type" value="Genomic_DNA"/>
</dbReference>
<organism evidence="3 4">
    <name type="scientific">Circinella minor</name>
    <dbReference type="NCBI Taxonomy" id="1195481"/>
    <lineage>
        <taxon>Eukaryota</taxon>
        <taxon>Fungi</taxon>
        <taxon>Fungi incertae sedis</taxon>
        <taxon>Mucoromycota</taxon>
        <taxon>Mucoromycotina</taxon>
        <taxon>Mucoromycetes</taxon>
        <taxon>Mucorales</taxon>
        <taxon>Lichtheimiaceae</taxon>
        <taxon>Circinella</taxon>
    </lineage>
</organism>
<comment type="caution">
    <text evidence="3">The sequence shown here is derived from an EMBL/GenBank/DDBJ whole genome shotgun (WGS) entry which is preliminary data.</text>
</comment>
<evidence type="ECO:0000256" key="1">
    <source>
        <dbReference type="SAM" id="MobiDB-lite"/>
    </source>
</evidence>
<feature type="non-terminal residue" evidence="3">
    <location>
        <position position="415"/>
    </location>
</feature>
<dbReference type="InterPro" id="IPR041664">
    <property type="entry name" value="AAA_16"/>
</dbReference>
<reference evidence="3 4" key="1">
    <citation type="submission" date="2020-12" db="EMBL/GenBank/DDBJ databases">
        <title>Metabolic potential, ecology and presence of endohyphal bacteria is reflected in genomic diversity of Mucoromycotina.</title>
        <authorList>
            <person name="Muszewska A."/>
            <person name="Okrasinska A."/>
            <person name="Steczkiewicz K."/>
            <person name="Drgas O."/>
            <person name="Orlowska M."/>
            <person name="Perlinska-Lenart U."/>
            <person name="Aleksandrzak-Piekarczyk T."/>
            <person name="Szatraj K."/>
            <person name="Zielenkiewicz U."/>
            <person name="Pilsyk S."/>
            <person name="Malc E."/>
            <person name="Mieczkowski P."/>
            <person name="Kruszewska J.S."/>
            <person name="Biernat P."/>
            <person name="Pawlowska J."/>
        </authorList>
    </citation>
    <scope>NUCLEOTIDE SEQUENCE [LARGE SCALE GENOMIC DNA]</scope>
    <source>
        <strain evidence="3 4">CBS 142.35</strain>
    </source>
</reference>
<evidence type="ECO:0000259" key="2">
    <source>
        <dbReference type="PROSITE" id="PS50011"/>
    </source>
</evidence>
<dbReference type="PANTHER" id="PTHR24362:SF309">
    <property type="entry name" value="PROTEIN KINASE DOMAIN-CONTAINING PROTEIN"/>
    <property type="match status" value="1"/>
</dbReference>
<feature type="region of interest" description="Disordered" evidence="1">
    <location>
        <begin position="204"/>
        <end position="238"/>
    </location>
</feature>
<evidence type="ECO:0000313" key="3">
    <source>
        <dbReference type="EMBL" id="KAG2223964.1"/>
    </source>
</evidence>
<dbReference type="SUPFAM" id="SSF56112">
    <property type="entry name" value="Protein kinase-like (PK-like)"/>
    <property type="match status" value="1"/>
</dbReference>
<dbReference type="InterPro" id="IPR011009">
    <property type="entry name" value="Kinase-like_dom_sf"/>
</dbReference>
<dbReference type="PANTHER" id="PTHR24362">
    <property type="entry name" value="SERINE/THREONINE-PROTEIN KINASE NEK"/>
    <property type="match status" value="1"/>
</dbReference>
<dbReference type="InterPro" id="IPR000719">
    <property type="entry name" value="Prot_kinase_dom"/>
</dbReference>
<gene>
    <name evidence="3" type="ORF">INT45_013421</name>
</gene>
<feature type="non-terminal residue" evidence="3">
    <location>
        <position position="1"/>
    </location>
</feature>
<accession>A0A8H7S5I1</accession>
<dbReference type="Gene3D" id="3.40.50.300">
    <property type="entry name" value="P-loop containing nucleotide triphosphate hydrolases"/>
    <property type="match status" value="1"/>
</dbReference>
<protein>
    <recommendedName>
        <fullName evidence="2">Protein kinase domain-containing protein</fullName>
    </recommendedName>
</protein>